<accession>A0A2K8U350</accession>
<dbReference type="Gene3D" id="3.40.50.360">
    <property type="match status" value="1"/>
</dbReference>
<dbReference type="EMBL" id="CP020370">
    <property type="protein sequence ID" value="AUB80016.1"/>
    <property type="molecule type" value="Genomic_DNA"/>
</dbReference>
<dbReference type="InterPro" id="IPR029039">
    <property type="entry name" value="Flavoprotein-like_sf"/>
</dbReference>
<dbReference type="Proteomes" id="UP000232638">
    <property type="component" value="Chromosome"/>
</dbReference>
<evidence type="ECO:0000313" key="3">
    <source>
        <dbReference type="Proteomes" id="UP000232638"/>
    </source>
</evidence>
<gene>
    <name evidence="2" type="ORF">THSYN_02910</name>
</gene>
<protein>
    <recommendedName>
        <fullName evidence="4">Dialkylrecorsinol condensing enzyme</fullName>
    </recommendedName>
</protein>
<organism evidence="2 3">
    <name type="scientific">Candidatus Thiodictyon syntrophicum</name>
    <dbReference type="NCBI Taxonomy" id="1166950"/>
    <lineage>
        <taxon>Bacteria</taxon>
        <taxon>Pseudomonadati</taxon>
        <taxon>Pseudomonadota</taxon>
        <taxon>Gammaproteobacteria</taxon>
        <taxon>Chromatiales</taxon>
        <taxon>Chromatiaceae</taxon>
        <taxon>Thiodictyon</taxon>
    </lineage>
</organism>
<keyword evidence="1" id="KW-0472">Membrane</keyword>
<dbReference type="KEGG" id="tsy:THSYN_02910"/>
<keyword evidence="1" id="KW-1133">Transmembrane helix</keyword>
<sequence length="317" mass="34411">MVQKRVLLLRYSQTGQTRAVSERIVAPLRQAGILVDCIDIAPRQPYPFPWPFLKFLEIFPEAVQGIGPILDPIESPGAADHALVILAYPVWYLAPALPIASFLNSPQAHALLFGKPVITVVTARNMWVTAQQSVAQKLSGLGAHLLDHIALVDPAPPLVTFITTLRWVLSGKRQQQPLGLPDAGLAAAQIARCRRFGLALVQALAADQERCGAALLRGLEACHVDPALAVSERVGFRSFYLWSLLLRRIGPQGSSARRLGVLVYLCILIALICTLVPITLVLRKLAFALSPARARARQAALELPSGNGSERMPEFAP</sequence>
<reference evidence="2 3" key="1">
    <citation type="submission" date="2017-03" db="EMBL/GenBank/DDBJ databases">
        <title>Complete genome sequence of Candidatus 'Thiodictyon syntrophicum' sp. nov. strain Cad16T, a photolithoautotroph purple sulfur bacterium isolated from an alpine meromictic lake.</title>
        <authorList>
            <person name="Luedin S.M."/>
            <person name="Pothier J.F."/>
            <person name="Danza F."/>
            <person name="Storelli N."/>
            <person name="Wittwer M."/>
            <person name="Tonolla M."/>
        </authorList>
    </citation>
    <scope>NUCLEOTIDE SEQUENCE [LARGE SCALE GENOMIC DNA]</scope>
    <source>
        <strain evidence="2 3">Cad16T</strain>
    </source>
</reference>
<evidence type="ECO:0008006" key="4">
    <source>
        <dbReference type="Google" id="ProtNLM"/>
    </source>
</evidence>
<feature type="transmembrane region" description="Helical" evidence="1">
    <location>
        <begin position="261"/>
        <end position="282"/>
    </location>
</feature>
<dbReference type="AlphaFoldDB" id="A0A2K8U350"/>
<proteinExistence type="predicted"/>
<keyword evidence="3" id="KW-1185">Reference proteome</keyword>
<dbReference type="SUPFAM" id="SSF52218">
    <property type="entry name" value="Flavoproteins"/>
    <property type="match status" value="1"/>
</dbReference>
<keyword evidence="1" id="KW-0812">Transmembrane</keyword>
<name>A0A2K8U350_9GAMM</name>
<evidence type="ECO:0000256" key="1">
    <source>
        <dbReference type="SAM" id="Phobius"/>
    </source>
</evidence>
<evidence type="ECO:0000313" key="2">
    <source>
        <dbReference type="EMBL" id="AUB80016.1"/>
    </source>
</evidence>